<accession>A0ABP8YIZ3</accession>
<dbReference type="Gene3D" id="3.40.50.2300">
    <property type="match status" value="1"/>
</dbReference>
<name>A0ABP8YIZ3_9MICO</name>
<evidence type="ECO:0000256" key="1">
    <source>
        <dbReference type="ARBA" id="ARBA00022553"/>
    </source>
</evidence>
<dbReference type="PANTHER" id="PTHR44591">
    <property type="entry name" value="STRESS RESPONSE REGULATOR PROTEIN 1"/>
    <property type="match status" value="1"/>
</dbReference>
<dbReference type="EMBL" id="BAABID010000009">
    <property type="protein sequence ID" value="GAA4729832.1"/>
    <property type="molecule type" value="Genomic_DNA"/>
</dbReference>
<organism evidence="4 5">
    <name type="scientific">Isoptericola chiayiensis</name>
    <dbReference type="NCBI Taxonomy" id="579446"/>
    <lineage>
        <taxon>Bacteria</taxon>
        <taxon>Bacillati</taxon>
        <taxon>Actinomycetota</taxon>
        <taxon>Actinomycetes</taxon>
        <taxon>Micrococcales</taxon>
        <taxon>Promicromonosporaceae</taxon>
        <taxon>Isoptericola</taxon>
    </lineage>
</organism>
<keyword evidence="5" id="KW-1185">Reference proteome</keyword>
<keyword evidence="1 2" id="KW-0597">Phosphoprotein</keyword>
<sequence>MVVIDDDPSIREVATLALSMAGGHESYSAADGFEGVELARQVRPDAILLDVMMPTVDGPTVLSRLRQVEDLRRTPVVFLTAKVGAQDISRLDGLGAAAVITKPFDPLTLADQLATALGWEE</sequence>
<evidence type="ECO:0000259" key="3">
    <source>
        <dbReference type="PROSITE" id="PS50110"/>
    </source>
</evidence>
<dbReference type="Pfam" id="PF00072">
    <property type="entry name" value="Response_reg"/>
    <property type="match status" value="1"/>
</dbReference>
<proteinExistence type="predicted"/>
<feature type="modified residue" description="4-aspartylphosphate" evidence="2">
    <location>
        <position position="50"/>
    </location>
</feature>
<gene>
    <name evidence="4" type="ORF">GCM10023216_21770</name>
</gene>
<protein>
    <submittedName>
        <fullName evidence="4">Response regulator</fullName>
    </submittedName>
</protein>
<feature type="domain" description="Response regulatory" evidence="3">
    <location>
        <begin position="1"/>
        <end position="117"/>
    </location>
</feature>
<dbReference type="PROSITE" id="PS50110">
    <property type="entry name" value="RESPONSE_REGULATORY"/>
    <property type="match status" value="1"/>
</dbReference>
<reference evidence="5" key="1">
    <citation type="journal article" date="2019" name="Int. J. Syst. Evol. Microbiol.">
        <title>The Global Catalogue of Microorganisms (GCM) 10K type strain sequencing project: providing services to taxonomists for standard genome sequencing and annotation.</title>
        <authorList>
            <consortium name="The Broad Institute Genomics Platform"/>
            <consortium name="The Broad Institute Genome Sequencing Center for Infectious Disease"/>
            <person name="Wu L."/>
            <person name="Ma J."/>
        </authorList>
    </citation>
    <scope>NUCLEOTIDE SEQUENCE [LARGE SCALE GENOMIC DNA]</scope>
    <source>
        <strain evidence="5">JCM 18063</strain>
    </source>
</reference>
<dbReference type="InterPro" id="IPR050595">
    <property type="entry name" value="Bact_response_regulator"/>
</dbReference>
<dbReference type="InterPro" id="IPR001789">
    <property type="entry name" value="Sig_transdc_resp-reg_receiver"/>
</dbReference>
<dbReference type="SUPFAM" id="SSF52172">
    <property type="entry name" value="CheY-like"/>
    <property type="match status" value="1"/>
</dbReference>
<dbReference type="InterPro" id="IPR011006">
    <property type="entry name" value="CheY-like_superfamily"/>
</dbReference>
<comment type="caution">
    <text evidence="4">The sequence shown here is derived from an EMBL/GenBank/DDBJ whole genome shotgun (WGS) entry which is preliminary data.</text>
</comment>
<evidence type="ECO:0000313" key="5">
    <source>
        <dbReference type="Proteomes" id="UP001500956"/>
    </source>
</evidence>
<dbReference type="Proteomes" id="UP001500956">
    <property type="component" value="Unassembled WGS sequence"/>
</dbReference>
<evidence type="ECO:0000313" key="4">
    <source>
        <dbReference type="EMBL" id="GAA4729832.1"/>
    </source>
</evidence>
<evidence type="ECO:0000256" key="2">
    <source>
        <dbReference type="PROSITE-ProRule" id="PRU00169"/>
    </source>
</evidence>
<dbReference type="SMART" id="SM00448">
    <property type="entry name" value="REC"/>
    <property type="match status" value="1"/>
</dbReference>
<dbReference type="PANTHER" id="PTHR44591:SF22">
    <property type="entry name" value="CHEY SUBFAMILY"/>
    <property type="match status" value="1"/>
</dbReference>